<keyword evidence="2" id="KW-1185">Reference proteome</keyword>
<dbReference type="Proteomes" id="UP000504612">
    <property type="component" value="Unplaced"/>
</dbReference>
<feature type="region of interest" description="Disordered" evidence="1">
    <location>
        <begin position="1"/>
        <end position="51"/>
    </location>
</feature>
<dbReference type="AlphaFoldDB" id="A0A6J1VJ92"/>
<feature type="compositionally biased region" description="Basic and acidic residues" evidence="1">
    <location>
        <begin position="14"/>
        <end position="23"/>
    </location>
</feature>
<evidence type="ECO:0000256" key="1">
    <source>
        <dbReference type="SAM" id="MobiDB-lite"/>
    </source>
</evidence>
<dbReference type="GeneID" id="113425192"/>
<reference evidence="3" key="1">
    <citation type="submission" date="2025-08" db="UniProtKB">
        <authorList>
            <consortium name="RefSeq"/>
        </authorList>
    </citation>
    <scope>IDENTIFICATION</scope>
</reference>
<organism evidence="2 3">
    <name type="scientific">Notechis scutatus</name>
    <name type="common">mainland tiger snake</name>
    <dbReference type="NCBI Taxonomy" id="8663"/>
    <lineage>
        <taxon>Eukaryota</taxon>
        <taxon>Metazoa</taxon>
        <taxon>Chordata</taxon>
        <taxon>Craniata</taxon>
        <taxon>Vertebrata</taxon>
        <taxon>Euteleostomi</taxon>
        <taxon>Lepidosauria</taxon>
        <taxon>Squamata</taxon>
        <taxon>Bifurcata</taxon>
        <taxon>Unidentata</taxon>
        <taxon>Episquamata</taxon>
        <taxon>Toxicofera</taxon>
        <taxon>Serpentes</taxon>
        <taxon>Colubroidea</taxon>
        <taxon>Elapidae</taxon>
        <taxon>Hydrophiinae</taxon>
        <taxon>Notechis</taxon>
    </lineage>
</organism>
<dbReference type="KEGG" id="nss:113425192"/>
<proteinExistence type="predicted"/>
<dbReference type="CTD" id="101410538"/>
<name>A0A6J1VJ92_9SAUR</name>
<feature type="compositionally biased region" description="Acidic residues" evidence="1">
    <location>
        <begin position="24"/>
        <end position="36"/>
    </location>
</feature>
<evidence type="ECO:0000313" key="3">
    <source>
        <dbReference type="RefSeq" id="XP_026543000.1"/>
    </source>
</evidence>
<evidence type="ECO:0000313" key="2">
    <source>
        <dbReference type="Proteomes" id="UP000504612"/>
    </source>
</evidence>
<sequence>MSPSDHPGQPLAAAERDPAQAHQEEEEEPPIPEDADCNPGQLPPAPAEEAGHPKSYCQAWLLAPLEDARFLICCTNWY</sequence>
<dbReference type="RefSeq" id="XP_026543000.1">
    <property type="nucleotide sequence ID" value="XM_026687215.1"/>
</dbReference>
<gene>
    <name evidence="3" type="primary">MMP24OS</name>
</gene>
<accession>A0A6J1VJ92</accession>
<protein>
    <submittedName>
        <fullName evidence="3">Protein MMP24OS</fullName>
    </submittedName>
</protein>